<comment type="function">
    <text evidence="5">Responsible for synthesis of pseudouridine from uracil-55 in the psi GC loop of transfer RNAs.</text>
</comment>
<keyword evidence="4 5" id="KW-0413">Isomerase</keyword>
<dbReference type="CDD" id="cd02573">
    <property type="entry name" value="PseudoU_synth_EcTruB"/>
    <property type="match status" value="1"/>
</dbReference>
<dbReference type="NCBIfam" id="TIGR00431">
    <property type="entry name" value="TruB"/>
    <property type="match status" value="1"/>
</dbReference>
<gene>
    <name evidence="5 8" type="primary">truB</name>
    <name evidence="8" type="ORF">Pan44_53100</name>
</gene>
<evidence type="ECO:0000259" key="7">
    <source>
        <dbReference type="Pfam" id="PF16198"/>
    </source>
</evidence>
<dbReference type="FunCoup" id="A0A517SM93">
    <property type="interactions" value="505"/>
</dbReference>
<proteinExistence type="inferred from homology"/>
<evidence type="ECO:0000259" key="6">
    <source>
        <dbReference type="Pfam" id="PF01509"/>
    </source>
</evidence>
<dbReference type="GO" id="GO:0003723">
    <property type="term" value="F:RNA binding"/>
    <property type="evidence" value="ECO:0007669"/>
    <property type="project" value="InterPro"/>
</dbReference>
<dbReference type="AlphaFoldDB" id="A0A517SM93"/>
<sequence>MFGLLNLNKPAGITSRSVVDSVHRLLPRTSKVGHAGTLDPMATGVLVVCVGTATRLVPYVQELTKSYRAGFRLGCRSDTDDVTGSIVETVDARVPGREEIEHALQAFRGTIVQTPPQYSALRVGGKRAYDLARTGVAVELVPREVEISHLELVRCDGLEMEVDIDCSSGTYIRSIARDLGESLGIGGLMTSLVRTAIGPFRVEAARSVESLTAETLRDALLPAELSIGDRPRLNVTDSQATAIRQGVKLVFPSSNPSHPAVVAVDPAGRLVGFGEYEAETGRFHPRNVFHETSAT</sequence>
<dbReference type="GO" id="GO:0160148">
    <property type="term" value="F:tRNA pseudouridine(55) synthase activity"/>
    <property type="evidence" value="ECO:0007669"/>
    <property type="project" value="UniProtKB-EC"/>
</dbReference>
<dbReference type="InterPro" id="IPR014780">
    <property type="entry name" value="tRNA_psdUridine_synth_TruB"/>
</dbReference>
<dbReference type="InterPro" id="IPR002501">
    <property type="entry name" value="PsdUridine_synth_N"/>
</dbReference>
<evidence type="ECO:0000256" key="3">
    <source>
        <dbReference type="ARBA" id="ARBA00022694"/>
    </source>
</evidence>
<reference evidence="8 9" key="1">
    <citation type="submission" date="2019-02" db="EMBL/GenBank/DDBJ databases">
        <title>Deep-cultivation of Planctomycetes and their phenomic and genomic characterization uncovers novel biology.</title>
        <authorList>
            <person name="Wiegand S."/>
            <person name="Jogler M."/>
            <person name="Boedeker C."/>
            <person name="Pinto D."/>
            <person name="Vollmers J."/>
            <person name="Rivas-Marin E."/>
            <person name="Kohn T."/>
            <person name="Peeters S.H."/>
            <person name="Heuer A."/>
            <person name="Rast P."/>
            <person name="Oberbeckmann S."/>
            <person name="Bunk B."/>
            <person name="Jeske O."/>
            <person name="Meyerdierks A."/>
            <person name="Storesund J.E."/>
            <person name="Kallscheuer N."/>
            <person name="Luecker S."/>
            <person name="Lage O.M."/>
            <person name="Pohl T."/>
            <person name="Merkel B.J."/>
            <person name="Hornburger P."/>
            <person name="Mueller R.-W."/>
            <person name="Bruemmer F."/>
            <person name="Labrenz M."/>
            <person name="Spormann A.M."/>
            <person name="Op den Camp H."/>
            <person name="Overmann J."/>
            <person name="Amann R."/>
            <person name="Jetten M.S.M."/>
            <person name="Mascher T."/>
            <person name="Medema M.H."/>
            <person name="Devos D.P."/>
            <person name="Kaster A.-K."/>
            <person name="Ovreas L."/>
            <person name="Rohde M."/>
            <person name="Galperin M.Y."/>
            <person name="Jogler C."/>
        </authorList>
    </citation>
    <scope>NUCLEOTIDE SEQUENCE [LARGE SCALE GENOMIC DNA]</scope>
    <source>
        <strain evidence="8 9">Pan44</strain>
    </source>
</reference>
<protein>
    <recommendedName>
        <fullName evidence="5">tRNA pseudouridine synthase B</fullName>
        <ecNumber evidence="5">5.4.99.25</ecNumber>
    </recommendedName>
    <alternativeName>
        <fullName evidence="5">tRNA pseudouridine(55) synthase</fullName>
        <shortName evidence="5">Psi55 synthase</shortName>
    </alternativeName>
    <alternativeName>
        <fullName evidence="5">tRNA pseudouridylate synthase</fullName>
    </alternativeName>
    <alternativeName>
        <fullName evidence="5">tRNA-uridine isomerase</fullName>
    </alternativeName>
</protein>
<dbReference type="PANTHER" id="PTHR13767">
    <property type="entry name" value="TRNA-PSEUDOURIDINE SYNTHASE"/>
    <property type="match status" value="1"/>
</dbReference>
<comment type="catalytic activity">
    <reaction evidence="1 5">
        <text>uridine(55) in tRNA = pseudouridine(55) in tRNA</text>
        <dbReference type="Rhea" id="RHEA:42532"/>
        <dbReference type="Rhea" id="RHEA-COMP:10101"/>
        <dbReference type="Rhea" id="RHEA-COMP:10102"/>
        <dbReference type="ChEBI" id="CHEBI:65314"/>
        <dbReference type="ChEBI" id="CHEBI:65315"/>
        <dbReference type="EC" id="5.4.99.25"/>
    </reaction>
</comment>
<keyword evidence="3 5" id="KW-0819">tRNA processing</keyword>
<dbReference type="SUPFAM" id="SSF55120">
    <property type="entry name" value="Pseudouridine synthase"/>
    <property type="match status" value="1"/>
</dbReference>
<evidence type="ECO:0000256" key="5">
    <source>
        <dbReference type="HAMAP-Rule" id="MF_01080"/>
    </source>
</evidence>
<dbReference type="Pfam" id="PF16198">
    <property type="entry name" value="TruB_C_2"/>
    <property type="match status" value="1"/>
</dbReference>
<dbReference type="RefSeq" id="WP_145034611.1">
    <property type="nucleotide sequence ID" value="NZ_CP036271.1"/>
</dbReference>
<evidence type="ECO:0000256" key="1">
    <source>
        <dbReference type="ARBA" id="ARBA00000385"/>
    </source>
</evidence>
<feature type="domain" description="tRNA pseudouridylate synthase B C-terminal" evidence="7">
    <location>
        <begin position="173"/>
        <end position="224"/>
    </location>
</feature>
<dbReference type="OrthoDB" id="9802309at2"/>
<dbReference type="EMBL" id="CP036271">
    <property type="protein sequence ID" value="QDT57242.1"/>
    <property type="molecule type" value="Genomic_DNA"/>
</dbReference>
<evidence type="ECO:0000313" key="9">
    <source>
        <dbReference type="Proteomes" id="UP000315700"/>
    </source>
</evidence>
<feature type="active site" description="Nucleophile" evidence="5">
    <location>
        <position position="39"/>
    </location>
</feature>
<dbReference type="GO" id="GO:0031119">
    <property type="term" value="P:tRNA pseudouridine synthesis"/>
    <property type="evidence" value="ECO:0007669"/>
    <property type="project" value="UniProtKB-UniRule"/>
</dbReference>
<dbReference type="PANTHER" id="PTHR13767:SF2">
    <property type="entry name" value="PSEUDOURIDYLATE SYNTHASE TRUB1"/>
    <property type="match status" value="1"/>
</dbReference>
<organism evidence="8 9">
    <name type="scientific">Caulifigura coniformis</name>
    <dbReference type="NCBI Taxonomy" id="2527983"/>
    <lineage>
        <taxon>Bacteria</taxon>
        <taxon>Pseudomonadati</taxon>
        <taxon>Planctomycetota</taxon>
        <taxon>Planctomycetia</taxon>
        <taxon>Planctomycetales</taxon>
        <taxon>Planctomycetaceae</taxon>
        <taxon>Caulifigura</taxon>
    </lineage>
</organism>
<feature type="domain" description="Pseudouridine synthase II N-terminal" evidence="6">
    <location>
        <begin position="28"/>
        <end position="172"/>
    </location>
</feature>
<dbReference type="InParanoid" id="A0A517SM93"/>
<dbReference type="GO" id="GO:1990481">
    <property type="term" value="P:mRNA pseudouridine synthesis"/>
    <property type="evidence" value="ECO:0007669"/>
    <property type="project" value="TreeGrafter"/>
</dbReference>
<dbReference type="InterPro" id="IPR032819">
    <property type="entry name" value="TruB_C"/>
</dbReference>
<accession>A0A517SM93</accession>
<evidence type="ECO:0000313" key="8">
    <source>
        <dbReference type="EMBL" id="QDT57242.1"/>
    </source>
</evidence>
<evidence type="ECO:0000256" key="4">
    <source>
        <dbReference type="ARBA" id="ARBA00023235"/>
    </source>
</evidence>
<evidence type="ECO:0000256" key="2">
    <source>
        <dbReference type="ARBA" id="ARBA00005642"/>
    </source>
</evidence>
<dbReference type="InterPro" id="IPR020103">
    <property type="entry name" value="PsdUridine_synth_cat_dom_sf"/>
</dbReference>
<keyword evidence="9" id="KW-1185">Reference proteome</keyword>
<dbReference type="KEGG" id="ccos:Pan44_53100"/>
<dbReference type="Gene3D" id="3.30.2350.10">
    <property type="entry name" value="Pseudouridine synthase"/>
    <property type="match status" value="1"/>
</dbReference>
<dbReference type="EC" id="5.4.99.25" evidence="5"/>
<name>A0A517SM93_9PLAN</name>
<dbReference type="Proteomes" id="UP000315700">
    <property type="component" value="Chromosome"/>
</dbReference>
<comment type="similarity">
    <text evidence="2 5">Belongs to the pseudouridine synthase TruB family. Type 1 subfamily.</text>
</comment>
<dbReference type="Pfam" id="PF01509">
    <property type="entry name" value="TruB_N"/>
    <property type="match status" value="1"/>
</dbReference>
<dbReference type="HAMAP" id="MF_01080">
    <property type="entry name" value="TruB_bact"/>
    <property type="match status" value="1"/>
</dbReference>